<feature type="region of interest" description="Disordered" evidence="1">
    <location>
        <begin position="1"/>
        <end position="92"/>
    </location>
</feature>
<proteinExistence type="predicted"/>
<accession>A0AA36EN87</accession>
<organism evidence="2 3">
    <name type="scientific">Lactuca saligna</name>
    <name type="common">Willowleaf lettuce</name>
    <dbReference type="NCBI Taxonomy" id="75948"/>
    <lineage>
        <taxon>Eukaryota</taxon>
        <taxon>Viridiplantae</taxon>
        <taxon>Streptophyta</taxon>
        <taxon>Embryophyta</taxon>
        <taxon>Tracheophyta</taxon>
        <taxon>Spermatophyta</taxon>
        <taxon>Magnoliopsida</taxon>
        <taxon>eudicotyledons</taxon>
        <taxon>Gunneridae</taxon>
        <taxon>Pentapetalae</taxon>
        <taxon>asterids</taxon>
        <taxon>campanulids</taxon>
        <taxon>Asterales</taxon>
        <taxon>Asteraceae</taxon>
        <taxon>Cichorioideae</taxon>
        <taxon>Cichorieae</taxon>
        <taxon>Lactucinae</taxon>
        <taxon>Lactuca</taxon>
    </lineage>
</organism>
<reference evidence="2" key="1">
    <citation type="submission" date="2023-04" db="EMBL/GenBank/DDBJ databases">
        <authorList>
            <person name="Vijverberg K."/>
            <person name="Xiong W."/>
            <person name="Schranz E."/>
        </authorList>
    </citation>
    <scope>NUCLEOTIDE SEQUENCE</scope>
</reference>
<gene>
    <name evidence="2" type="ORF">LSALG_LOCUS40363</name>
</gene>
<protein>
    <submittedName>
        <fullName evidence="2">Uncharacterized protein</fullName>
    </submittedName>
</protein>
<evidence type="ECO:0000313" key="3">
    <source>
        <dbReference type="Proteomes" id="UP001177003"/>
    </source>
</evidence>
<name>A0AA36EN87_LACSI</name>
<sequence length="328" mass="35674">MTAEFQAILVEADKEGTKTPLKKQKDPVASTGAPKRRKQPAKRRKSPTPSPSQSEGEHSESDSEFSTQTPEVTPPLNDYVPSTPPSQKTTASTPITIASCPLSVSSQPPTSIPVSIPIFTESTISPQASTAPIISINLSDTGANTLGFSSHVTPPISPIRTDDPDMIFVDDVVGFTYSPFQIRIDSEDEASAMKGELKSLHENIDQLILASKASSSEAYSKAAVEFVLERVTKEHAANTSTMTKVVSDSNEVCKSMTEKVDKLIANTIKFMEDYKTTYNSNTITVNKAIQNVGTMFKAERTNFIDLRKEFQSDNQAFQSSIDAKISKL</sequence>
<evidence type="ECO:0000256" key="1">
    <source>
        <dbReference type="SAM" id="MobiDB-lite"/>
    </source>
</evidence>
<feature type="compositionally biased region" description="Basic residues" evidence="1">
    <location>
        <begin position="34"/>
        <end position="46"/>
    </location>
</feature>
<dbReference type="Proteomes" id="UP001177003">
    <property type="component" value="Chromosome 9"/>
</dbReference>
<dbReference type="AlphaFoldDB" id="A0AA36EN87"/>
<dbReference type="EMBL" id="OX465085">
    <property type="protein sequence ID" value="CAI9301843.1"/>
    <property type="molecule type" value="Genomic_DNA"/>
</dbReference>
<keyword evidence="3" id="KW-1185">Reference proteome</keyword>
<evidence type="ECO:0000313" key="2">
    <source>
        <dbReference type="EMBL" id="CAI9301843.1"/>
    </source>
</evidence>